<accession>W0VCE5</accession>
<evidence type="ECO:0000313" key="2">
    <source>
        <dbReference type="Proteomes" id="UP000027604"/>
    </source>
</evidence>
<dbReference type="PATRIC" id="fig|1349767.4.peg.1586"/>
<proteinExistence type="predicted"/>
<organism evidence="1 2">
    <name type="scientific">Janthinobacterium agaricidamnosum NBRC 102515 = DSM 9628</name>
    <dbReference type="NCBI Taxonomy" id="1349767"/>
    <lineage>
        <taxon>Bacteria</taxon>
        <taxon>Pseudomonadati</taxon>
        <taxon>Pseudomonadota</taxon>
        <taxon>Betaproteobacteria</taxon>
        <taxon>Burkholderiales</taxon>
        <taxon>Oxalobacteraceae</taxon>
        <taxon>Janthinobacterium</taxon>
    </lineage>
</organism>
<sequence>MSLLHPDSIAEKLHKRKNFDVRFEDHWIKFSCRFDKLTGDFK</sequence>
<protein>
    <submittedName>
        <fullName evidence="1">Uncharacterized protein</fullName>
    </submittedName>
</protein>
<gene>
    <name evidence="1" type="ORF">GJA_4967</name>
</gene>
<dbReference type="KEGG" id="jag:GJA_4967"/>
<dbReference type="HOGENOM" id="CLU_3252716_0_0_4"/>
<name>W0VCE5_9BURK</name>
<dbReference type="EMBL" id="HG322949">
    <property type="protein sequence ID" value="CDG85571.1"/>
    <property type="molecule type" value="Genomic_DNA"/>
</dbReference>
<dbReference type="AlphaFoldDB" id="W0VCE5"/>
<evidence type="ECO:0000313" key="1">
    <source>
        <dbReference type="EMBL" id="CDG85571.1"/>
    </source>
</evidence>
<dbReference type="STRING" id="1349767.GJA_4967"/>
<dbReference type="Proteomes" id="UP000027604">
    <property type="component" value="Chromosome I"/>
</dbReference>
<reference evidence="1 2" key="1">
    <citation type="journal article" date="2015" name="Genome Announc.">
        <title>Genome Sequence of Mushroom Soft-Rot Pathogen Janthinobacterium agaricidamnosum.</title>
        <authorList>
            <person name="Graupner K."/>
            <person name="Lackner G."/>
            <person name="Hertweck C."/>
        </authorList>
    </citation>
    <scope>NUCLEOTIDE SEQUENCE [LARGE SCALE GENOMIC DNA]</scope>
    <source>
        <strain evidence="2">NBRC 102515 / DSM 9628</strain>
    </source>
</reference>
<keyword evidence="2" id="KW-1185">Reference proteome</keyword>